<dbReference type="KEGG" id="bgj:AWC36_17955"/>
<dbReference type="GO" id="GO:0031640">
    <property type="term" value="P:killing of cells of another organism"/>
    <property type="evidence" value="ECO:0007669"/>
    <property type="project" value="UniProtKB-KW"/>
</dbReference>
<keyword evidence="2" id="KW-0044">Antibiotic</keyword>
<protein>
    <recommendedName>
        <fullName evidence="5">Pyosin/cloacin translocation domain-containing protein</fullName>
    </recommendedName>
</protein>
<proteinExistence type="predicted"/>
<feature type="compositionally biased region" description="Polar residues" evidence="4">
    <location>
        <begin position="170"/>
        <end position="179"/>
    </location>
</feature>
<keyword evidence="1" id="KW-0929">Antimicrobial</keyword>
<feature type="region of interest" description="Disordered" evidence="4">
    <location>
        <begin position="158"/>
        <end position="197"/>
    </location>
</feature>
<dbReference type="SUPFAM" id="SSF69369">
    <property type="entry name" value="Cloacin translocation domain"/>
    <property type="match status" value="1"/>
</dbReference>
<evidence type="ECO:0000256" key="3">
    <source>
        <dbReference type="ARBA" id="ARBA00023048"/>
    </source>
</evidence>
<evidence type="ECO:0000313" key="6">
    <source>
        <dbReference type="EMBL" id="RLM27903.1"/>
    </source>
</evidence>
<feature type="compositionally biased region" description="Low complexity" evidence="4">
    <location>
        <begin position="159"/>
        <end position="169"/>
    </location>
</feature>
<evidence type="ECO:0000259" key="5">
    <source>
        <dbReference type="Pfam" id="PF06958"/>
    </source>
</evidence>
<organism evidence="6 7">
    <name type="scientific">Brenneria goodwinii</name>
    <dbReference type="NCBI Taxonomy" id="1109412"/>
    <lineage>
        <taxon>Bacteria</taxon>
        <taxon>Pseudomonadati</taxon>
        <taxon>Pseudomonadota</taxon>
        <taxon>Gammaproteobacteria</taxon>
        <taxon>Enterobacterales</taxon>
        <taxon>Pectobacteriaceae</taxon>
        <taxon>Brenneria</taxon>
    </lineage>
</organism>
<name>A0AAE8JP78_9GAMM</name>
<dbReference type="Pfam" id="PF06958">
    <property type="entry name" value="Pyocin_S"/>
    <property type="match status" value="1"/>
</dbReference>
<comment type="caution">
    <text evidence="6">The sequence shown here is derived from an EMBL/GenBank/DDBJ whole genome shotgun (WGS) entry which is preliminary data.</text>
</comment>
<evidence type="ECO:0000256" key="2">
    <source>
        <dbReference type="ARBA" id="ARBA00023022"/>
    </source>
</evidence>
<dbReference type="RefSeq" id="WP_095835137.1">
    <property type="nucleotide sequence ID" value="NZ_CP014137.1"/>
</dbReference>
<dbReference type="GO" id="GO:0042742">
    <property type="term" value="P:defense response to bacterium"/>
    <property type="evidence" value="ECO:0007669"/>
    <property type="project" value="UniProtKB-KW"/>
</dbReference>
<sequence length="579" mass="62728">MSRQLAKLGDKTTSGGQIISATSGFSDNGISLVMTGDMALCPKCKGAFQIMGTAIHWSSIGKTHVATGDRVLCRCPNNQVIANTSYWVEDLPKDPFGTQAKLAASPPAPAVQPAPVKPVPPPVFAKSCLRGAGCNDAGTTEEPQENFATMSFYQSLPFSPSTSSTPSPTADSETVQYAQTAKKKQPATGKAEAAAPEKKKSLFDKVTGFFFGEAEAMPLPPPPVVMGGSAQAGMAASAGGAMGKANQDAAQALTHRMKHLSGPKVWQGRIAMNLPFVVMGVVLQSMLKGEKSDLLTADNLLAVAGRKGTVPTRVRYRWEDDLETGRLKAVGYHTGPDSGRDRVKVRLLEKNLSGGYEFWEDGELSKPLITWTPADAPGSSDAEGWHTGNDSAPVGTVTVTVPGLEYPDTHDVRVTTTPAPEEKDFRDYILVFPGNVHPPIYVYLSKPPVEFLEVKPYRDFNGRTRQRLYHVDHMPSRQAVVLYLKREFPDIHPDKIKAMVDQVAAIAVPEKVHRQDSATYGGRNRSQMGPDSHNLRAAIDKDFDQIKPVLMQDYGATEAALEAARKEMHRINTELGLYK</sequence>
<gene>
    <name evidence="6" type="ORF">BIY26_05195</name>
</gene>
<evidence type="ECO:0000256" key="4">
    <source>
        <dbReference type="SAM" id="MobiDB-lite"/>
    </source>
</evidence>
<accession>A0AAE8JP78</accession>
<dbReference type="EMBL" id="MJLX01000009">
    <property type="protein sequence ID" value="RLM27903.1"/>
    <property type="molecule type" value="Genomic_DNA"/>
</dbReference>
<dbReference type="AlphaFoldDB" id="A0AAE8JP78"/>
<feature type="domain" description="Pyosin/cloacin translocation" evidence="5">
    <location>
        <begin position="303"/>
        <end position="443"/>
    </location>
</feature>
<evidence type="ECO:0000256" key="1">
    <source>
        <dbReference type="ARBA" id="ARBA00022529"/>
    </source>
</evidence>
<evidence type="ECO:0000313" key="7">
    <source>
        <dbReference type="Proteomes" id="UP000285972"/>
    </source>
</evidence>
<dbReference type="Pfam" id="PF05488">
    <property type="entry name" value="PAAR_motif"/>
    <property type="match status" value="1"/>
</dbReference>
<dbReference type="InterPro" id="IPR008727">
    <property type="entry name" value="PAAR_motif"/>
</dbReference>
<dbReference type="InterPro" id="IPR016128">
    <property type="entry name" value="Pyosin/cloacin_T_dom"/>
</dbReference>
<reference evidence="6 7" key="1">
    <citation type="submission" date="2016-09" db="EMBL/GenBank/DDBJ databases">
        <authorList>
            <person name="Doonan J."/>
            <person name="Pachebat J.A."/>
            <person name="Golyshin P.N."/>
            <person name="Denman S."/>
            <person name="Mcdonald J.E."/>
        </authorList>
    </citation>
    <scope>NUCLEOTIDE SEQUENCE [LARGE SCALE GENOMIC DNA]</scope>
    <source>
        <strain evidence="6 7">FRB141</strain>
    </source>
</reference>
<dbReference type="GeneID" id="70908705"/>
<dbReference type="Proteomes" id="UP000285972">
    <property type="component" value="Unassembled WGS sequence"/>
</dbReference>
<dbReference type="InterPro" id="IPR036302">
    <property type="entry name" value="Pyosin/cloacin_T_dom_sf"/>
</dbReference>
<keyword evidence="3" id="KW-0078">Bacteriocin</keyword>
<dbReference type="CDD" id="cd14744">
    <property type="entry name" value="PAAR_CT_2"/>
    <property type="match status" value="1"/>
</dbReference>